<proteinExistence type="predicted"/>
<evidence type="ECO:0000313" key="2">
    <source>
        <dbReference type="Proteomes" id="UP001158576"/>
    </source>
</evidence>
<dbReference type="InterPro" id="IPR016187">
    <property type="entry name" value="CTDL_fold"/>
</dbReference>
<organism evidence="1 2">
    <name type="scientific">Oikopleura dioica</name>
    <name type="common">Tunicate</name>
    <dbReference type="NCBI Taxonomy" id="34765"/>
    <lineage>
        <taxon>Eukaryota</taxon>
        <taxon>Metazoa</taxon>
        <taxon>Chordata</taxon>
        <taxon>Tunicata</taxon>
        <taxon>Appendicularia</taxon>
        <taxon>Copelata</taxon>
        <taxon>Oikopleuridae</taxon>
        <taxon>Oikopleura</taxon>
    </lineage>
</organism>
<keyword evidence="2" id="KW-1185">Reference proteome</keyword>
<dbReference type="InterPro" id="IPR016186">
    <property type="entry name" value="C-type_lectin-like/link_sf"/>
</dbReference>
<sequence length="376" mass="42479">MDLATVAAEDEYTNLREYVKQYHRCMKKGNVHTSTRWYIGLARDDVNSEFKWRYNLKSGEPAQCHYENFGDGKTYWGPNHPPGNAPGESQMNCVFMIAGTDFDKEEAFFASRCDYNENSDIGFVCQQRRTESQCEITETTTQVTLTSTTAGDGGGNCKVPDPTLWGNPATDCLGFGKECQIDKDLADQYQAYTREPGTQENEMPTWYTATDYCNSLGWDLATVADSTEYDSLREYVMQYERCMRKGIPTGTTFWYIGLARDHETAPFKWRYHLESGDSKHCPVEKFGDGRPYWGENNPPGSSAGDKERRCVYMRAGHEYDKNKAYFASRCDYNENSAIGFVCQKKRVKSRCGENNGGGGASTVFVSTVLALPLILL</sequence>
<gene>
    <name evidence="1" type="ORF">OKIOD_LOCUS9251</name>
</gene>
<accession>A0ABN7SK10</accession>
<dbReference type="Proteomes" id="UP001158576">
    <property type="component" value="Chromosome 1"/>
</dbReference>
<dbReference type="Gene3D" id="3.10.100.10">
    <property type="entry name" value="Mannose-Binding Protein A, subunit A"/>
    <property type="match status" value="2"/>
</dbReference>
<dbReference type="EMBL" id="OU015566">
    <property type="protein sequence ID" value="CAG5102829.1"/>
    <property type="molecule type" value="Genomic_DNA"/>
</dbReference>
<reference evidence="1 2" key="1">
    <citation type="submission" date="2021-04" db="EMBL/GenBank/DDBJ databases">
        <authorList>
            <person name="Bliznina A."/>
        </authorList>
    </citation>
    <scope>NUCLEOTIDE SEQUENCE [LARGE SCALE GENOMIC DNA]</scope>
</reference>
<dbReference type="CDD" id="cd00037">
    <property type="entry name" value="CLECT"/>
    <property type="match status" value="1"/>
</dbReference>
<evidence type="ECO:0000313" key="1">
    <source>
        <dbReference type="EMBL" id="CAG5102829.1"/>
    </source>
</evidence>
<protein>
    <submittedName>
        <fullName evidence="1">Oidioi.mRNA.OKI2018_I69.chr1.g486.t1.cds</fullName>
    </submittedName>
</protein>
<name>A0ABN7SK10_OIKDI</name>
<dbReference type="SUPFAM" id="SSF56436">
    <property type="entry name" value="C-type lectin-like"/>
    <property type="match status" value="2"/>
</dbReference>